<comment type="caution">
    <text evidence="1">The sequence shown here is derived from an EMBL/GenBank/DDBJ whole genome shotgun (WGS) entry which is preliminary data.</text>
</comment>
<organism evidence="1 2">
    <name type="scientific">Acidicapsa dinghuensis</name>
    <dbReference type="NCBI Taxonomy" id="2218256"/>
    <lineage>
        <taxon>Bacteria</taxon>
        <taxon>Pseudomonadati</taxon>
        <taxon>Acidobacteriota</taxon>
        <taxon>Terriglobia</taxon>
        <taxon>Terriglobales</taxon>
        <taxon>Acidobacteriaceae</taxon>
        <taxon>Acidicapsa</taxon>
    </lineage>
</organism>
<protein>
    <submittedName>
        <fullName evidence="1">Uncharacterized protein</fullName>
    </submittedName>
</protein>
<dbReference type="EMBL" id="JBHSPH010000010">
    <property type="protein sequence ID" value="MFC5864921.1"/>
    <property type="molecule type" value="Genomic_DNA"/>
</dbReference>
<sequence>MQKTNSTVLALRNQTLNTQAIIDRVSTHAGQASEQLWIEFWTSLASLLRSYTAAHGLNRKEQATVELGEDRITVRISDRWLSLDRLNADIVWNREDGSRGLMRFTIEGRLLTHVGDKENEDREEEMDLQAELWARELMQ</sequence>
<name>A0ABW1EKY1_9BACT</name>
<evidence type="ECO:0000313" key="1">
    <source>
        <dbReference type="EMBL" id="MFC5864921.1"/>
    </source>
</evidence>
<dbReference type="Proteomes" id="UP001596091">
    <property type="component" value="Unassembled WGS sequence"/>
</dbReference>
<evidence type="ECO:0000313" key="2">
    <source>
        <dbReference type="Proteomes" id="UP001596091"/>
    </source>
</evidence>
<keyword evidence="2" id="KW-1185">Reference proteome</keyword>
<dbReference type="RefSeq" id="WP_263332304.1">
    <property type="nucleotide sequence ID" value="NZ_JAGSYH010000001.1"/>
</dbReference>
<proteinExistence type="predicted"/>
<gene>
    <name evidence="1" type="ORF">ACFPT7_21615</name>
</gene>
<accession>A0ABW1EKY1</accession>
<reference evidence="2" key="1">
    <citation type="journal article" date="2019" name="Int. J. Syst. Evol. Microbiol.">
        <title>The Global Catalogue of Microorganisms (GCM) 10K type strain sequencing project: providing services to taxonomists for standard genome sequencing and annotation.</title>
        <authorList>
            <consortium name="The Broad Institute Genomics Platform"/>
            <consortium name="The Broad Institute Genome Sequencing Center for Infectious Disease"/>
            <person name="Wu L."/>
            <person name="Ma J."/>
        </authorList>
    </citation>
    <scope>NUCLEOTIDE SEQUENCE [LARGE SCALE GENOMIC DNA]</scope>
    <source>
        <strain evidence="2">JCM 4087</strain>
    </source>
</reference>